<protein>
    <recommendedName>
        <fullName evidence="8">C-8 sterol isomerase</fullName>
        <ecNumber evidence="8">5.-.-.-</ecNumber>
    </recommendedName>
    <alternativeName>
        <fullName evidence="8">Delta-8--delta-7 sterol isomerase</fullName>
    </alternativeName>
</protein>
<evidence type="ECO:0000256" key="7">
    <source>
        <dbReference type="ARBA" id="ARBA00029435"/>
    </source>
</evidence>
<dbReference type="Pfam" id="PF04622">
    <property type="entry name" value="ERG2_Sigma1R"/>
    <property type="match status" value="1"/>
</dbReference>
<sequence>MAPKKPTSTPKPKSSSCCSFTKILTFIGVLIGIFAPIAYVLDRNVENFYIFDLDELQDVSSRAIKAHGNDTAKIVDYIVTELYEKYPAHVNPKWNVTEEWMFNNAGGAMGAMYLIHSSITEYLIIFGTAAGTEGHSGRHTADDYFHILTGEQWAFVPGKFEREVYPAGSVHHMRRGDVKQYKMPESCFALEYARGWIPPMLFFGFADGVFSTLDIQTMYRTVVITGRETIRNLLVGKI</sequence>
<dbReference type="Proteomes" id="UP001369815">
    <property type="component" value="Unassembled WGS sequence"/>
</dbReference>
<keyword evidence="6 8" id="KW-0472">Membrane</keyword>
<dbReference type="GO" id="GO:0005789">
    <property type="term" value="C:endoplasmic reticulum membrane"/>
    <property type="evidence" value="ECO:0007669"/>
    <property type="project" value="UniProtKB-SubCell"/>
</dbReference>
<comment type="subcellular location">
    <subcellularLocation>
        <location evidence="1">Endoplasmic reticulum membrane</location>
    </subcellularLocation>
</comment>
<evidence type="ECO:0000256" key="8">
    <source>
        <dbReference type="RuleBase" id="RU368083"/>
    </source>
</evidence>
<comment type="caution">
    <text evidence="9">The sequence shown here is derived from an EMBL/GenBank/DDBJ whole genome shotgun (WGS) entry which is preliminary data.</text>
</comment>
<evidence type="ECO:0000256" key="1">
    <source>
        <dbReference type="ARBA" id="ARBA00004586"/>
    </source>
</evidence>
<evidence type="ECO:0000313" key="9">
    <source>
        <dbReference type="EMBL" id="KAK6951850.1"/>
    </source>
</evidence>
<dbReference type="EMBL" id="JBANMG010000006">
    <property type="protein sequence ID" value="KAK6951850.1"/>
    <property type="molecule type" value="Genomic_DNA"/>
</dbReference>
<keyword evidence="5 8" id="KW-1133">Transmembrane helix</keyword>
<keyword evidence="4" id="KW-0256">Endoplasmic reticulum</keyword>
<dbReference type="EC" id="5.-.-.-" evidence="8"/>
<keyword evidence="10" id="KW-1185">Reference proteome</keyword>
<feature type="transmembrane region" description="Helical" evidence="8">
    <location>
        <begin position="20"/>
        <end position="41"/>
    </location>
</feature>
<evidence type="ECO:0000256" key="6">
    <source>
        <dbReference type="ARBA" id="ARBA00023136"/>
    </source>
</evidence>
<evidence type="ECO:0000256" key="5">
    <source>
        <dbReference type="ARBA" id="ARBA00022989"/>
    </source>
</evidence>
<reference evidence="9 10" key="1">
    <citation type="journal article" date="2024" name="Front Chem Biol">
        <title>Unveiling the potential of Daldinia eschscholtzii MFLUCC 19-0629 through bioactivity and bioinformatics studies for enhanced sustainable agriculture production.</title>
        <authorList>
            <person name="Brooks S."/>
            <person name="Weaver J.A."/>
            <person name="Klomchit A."/>
            <person name="Alharthi S.A."/>
            <person name="Onlamun T."/>
            <person name="Nurani R."/>
            <person name="Vong T.K."/>
            <person name="Alberti F."/>
            <person name="Greco C."/>
        </authorList>
    </citation>
    <scope>NUCLEOTIDE SEQUENCE [LARGE SCALE GENOMIC DNA]</scope>
    <source>
        <strain evidence="9">MFLUCC 19-0629</strain>
    </source>
</reference>
<dbReference type="GO" id="GO:0006696">
    <property type="term" value="P:ergosterol biosynthetic process"/>
    <property type="evidence" value="ECO:0007669"/>
    <property type="project" value="TreeGrafter"/>
</dbReference>
<gene>
    <name evidence="9" type="primary">ERG1</name>
    <name evidence="9" type="ORF">Daesc_006375</name>
</gene>
<keyword evidence="3 8" id="KW-0812">Transmembrane</keyword>
<comment type="function">
    <text evidence="8">Catalyzes the reaction which results in unsaturation at C-7 in the B ring of sterols.</text>
</comment>
<organism evidence="9 10">
    <name type="scientific">Daldinia eschscholtzii</name>
    <dbReference type="NCBI Taxonomy" id="292717"/>
    <lineage>
        <taxon>Eukaryota</taxon>
        <taxon>Fungi</taxon>
        <taxon>Dikarya</taxon>
        <taxon>Ascomycota</taxon>
        <taxon>Pezizomycotina</taxon>
        <taxon>Sordariomycetes</taxon>
        <taxon>Xylariomycetidae</taxon>
        <taxon>Xylariales</taxon>
        <taxon>Hypoxylaceae</taxon>
        <taxon>Daldinia</taxon>
    </lineage>
</organism>
<comment type="similarity">
    <text evidence="2 8">Belongs to the ERG2 family.</text>
</comment>
<evidence type="ECO:0000256" key="4">
    <source>
        <dbReference type="ARBA" id="ARBA00022824"/>
    </source>
</evidence>
<name>A0AAX6MGR8_9PEZI</name>
<evidence type="ECO:0000313" key="10">
    <source>
        <dbReference type="Proteomes" id="UP001369815"/>
    </source>
</evidence>
<dbReference type="PANTHER" id="PTHR10868">
    <property type="entry name" value="SIGMA 1-TYPE OPIOID RECEPTOR-RELATED"/>
    <property type="match status" value="1"/>
</dbReference>
<evidence type="ECO:0000256" key="3">
    <source>
        <dbReference type="ARBA" id="ARBA00022692"/>
    </source>
</evidence>
<evidence type="ECO:0000256" key="2">
    <source>
        <dbReference type="ARBA" id="ARBA00007141"/>
    </source>
</evidence>
<accession>A0AAX6MGR8</accession>
<dbReference type="InterPro" id="IPR006716">
    <property type="entry name" value="ERG2_sigma1_rcpt-like"/>
</dbReference>
<dbReference type="AlphaFoldDB" id="A0AAX6MGR8"/>
<dbReference type="PANTHER" id="PTHR10868:SF1">
    <property type="entry name" value="SIGMA NON-OPIOID INTRACELLULAR RECEPTOR 1"/>
    <property type="match status" value="1"/>
</dbReference>
<proteinExistence type="inferred from homology"/>
<comment type="pathway">
    <text evidence="7 8">Steroid metabolism; ergosterol biosynthesis.</text>
</comment>